<proteinExistence type="predicted"/>
<feature type="transmembrane region" description="Helical" evidence="1">
    <location>
        <begin position="133"/>
        <end position="156"/>
    </location>
</feature>
<feature type="transmembrane region" description="Helical" evidence="1">
    <location>
        <begin position="37"/>
        <end position="59"/>
    </location>
</feature>
<sequence>MILQALTTYFTLQNVCLALGGNIIGLIFGAIPGLTGSMALALFLPVSFIMPGYTGLIFLGSMYIGGTSGGLFGSILTGIPGTTASIATVYDGYPMTQKGEATKALGIAILSSAIGSIGGILVAMFFCPIISKVALLMGPWEYFSLCFCAIVLVVTISKDDMWNGLVAAFLGVILSCVGFSPIDGGKRFNFGIHLLLGGINTTCLMLGIFALSTVVVNYAKHKNVNPPVEPCNFKGLGVSLKEFIEKKVLIIRSFLVGVWIGFLPGMGPGLSNQVSYAMAKSASKEPETFGHGNPEGVYAAEVSNNASIGGAIIPMITLGIPGDTPTTLILSALIVFGLEPGPLLMRTSSDYVYLFFITLLLGAILSLTFSFCGLRVFPKILSIPYHYLYTGIVLFCFTGAYSLSNNIDSLMLCVFISLLGIFFSFSGLNRAPFLLGFILGPMLESNLRKGLTYTEYGFGYFFMRPASCVFLVIAILSLFWPFVRERLESKKAKPAAADLDDIEQE</sequence>
<keyword evidence="1" id="KW-0472">Membrane</keyword>
<feature type="domain" description="DUF112" evidence="2">
    <location>
        <begin position="17"/>
        <end position="435"/>
    </location>
</feature>
<feature type="transmembrane region" description="Helical" evidence="1">
    <location>
        <begin position="383"/>
        <end position="403"/>
    </location>
</feature>
<feature type="transmembrane region" description="Helical" evidence="1">
    <location>
        <begin position="162"/>
        <end position="182"/>
    </location>
</feature>
<feature type="transmembrane region" description="Helical" evidence="1">
    <location>
        <begin position="458"/>
        <end position="483"/>
    </location>
</feature>
<gene>
    <name evidence="3" type="ORF">SAMN05216313_11187</name>
</gene>
<evidence type="ECO:0000313" key="4">
    <source>
        <dbReference type="Proteomes" id="UP000198508"/>
    </source>
</evidence>
<feature type="transmembrane region" description="Helical" evidence="1">
    <location>
        <begin position="410"/>
        <end position="438"/>
    </location>
</feature>
<evidence type="ECO:0000256" key="1">
    <source>
        <dbReference type="SAM" id="Phobius"/>
    </source>
</evidence>
<evidence type="ECO:0000259" key="2">
    <source>
        <dbReference type="Pfam" id="PF01970"/>
    </source>
</evidence>
<keyword evidence="4" id="KW-1185">Reference proteome</keyword>
<evidence type="ECO:0000313" key="3">
    <source>
        <dbReference type="EMBL" id="SET68673.1"/>
    </source>
</evidence>
<accession>A0A1I0GCQ2</accession>
<dbReference type="PANTHER" id="PTHR35342:SF5">
    <property type="entry name" value="TRICARBOXYLIC TRANSPORT PROTEIN"/>
    <property type="match status" value="1"/>
</dbReference>
<dbReference type="Proteomes" id="UP000198508">
    <property type="component" value="Unassembled WGS sequence"/>
</dbReference>
<feature type="transmembrane region" description="Helical" evidence="1">
    <location>
        <begin position="194"/>
        <end position="219"/>
    </location>
</feature>
<dbReference type="STRING" id="460384.SAMN05216313_11187"/>
<dbReference type="InterPro" id="IPR002823">
    <property type="entry name" value="DUF112_TM"/>
</dbReference>
<protein>
    <submittedName>
        <fullName evidence="3">Putative tricarboxylic transport membrane protein</fullName>
    </submittedName>
</protein>
<dbReference type="AlphaFoldDB" id="A0A1I0GCQ2"/>
<dbReference type="EMBL" id="FOIM01000011">
    <property type="protein sequence ID" value="SET68673.1"/>
    <property type="molecule type" value="Genomic_DNA"/>
</dbReference>
<feature type="transmembrane region" description="Helical" evidence="1">
    <location>
        <begin position="12"/>
        <end position="31"/>
    </location>
</feature>
<name>A0A1I0GCQ2_9FIRM</name>
<feature type="transmembrane region" description="Helical" evidence="1">
    <location>
        <begin position="351"/>
        <end position="377"/>
    </location>
</feature>
<reference evidence="4" key="1">
    <citation type="submission" date="2016-10" db="EMBL/GenBank/DDBJ databases">
        <authorList>
            <person name="Varghese N."/>
            <person name="Submissions S."/>
        </authorList>
    </citation>
    <scope>NUCLEOTIDE SEQUENCE [LARGE SCALE GENOMIC DNA]</scope>
    <source>
        <strain evidence="4">NLAE-zl-G277</strain>
    </source>
</reference>
<dbReference type="Pfam" id="PF01970">
    <property type="entry name" value="TctA"/>
    <property type="match status" value="1"/>
</dbReference>
<organism evidence="3 4">
    <name type="scientific">Enterocloster lavalensis</name>
    <dbReference type="NCBI Taxonomy" id="460384"/>
    <lineage>
        <taxon>Bacteria</taxon>
        <taxon>Bacillati</taxon>
        <taxon>Bacillota</taxon>
        <taxon>Clostridia</taxon>
        <taxon>Lachnospirales</taxon>
        <taxon>Lachnospiraceae</taxon>
        <taxon>Enterocloster</taxon>
    </lineage>
</organism>
<keyword evidence="1" id="KW-1133">Transmembrane helix</keyword>
<keyword evidence="1" id="KW-0812">Transmembrane</keyword>
<dbReference type="PANTHER" id="PTHR35342">
    <property type="entry name" value="TRICARBOXYLIC TRANSPORT PROTEIN"/>
    <property type="match status" value="1"/>
</dbReference>
<feature type="transmembrane region" description="Helical" evidence="1">
    <location>
        <begin position="249"/>
        <end position="270"/>
    </location>
</feature>
<dbReference type="RefSeq" id="WP_092363948.1">
    <property type="nucleotide sequence ID" value="NZ_CATZMQ010000001.1"/>
</dbReference>
<feature type="transmembrane region" description="Helical" evidence="1">
    <location>
        <begin position="105"/>
        <end position="126"/>
    </location>
</feature>
<dbReference type="GeneID" id="93275998"/>
<feature type="transmembrane region" description="Helical" evidence="1">
    <location>
        <begin position="71"/>
        <end position="93"/>
    </location>
</feature>